<dbReference type="SUPFAM" id="SSF54782">
    <property type="entry name" value="Porphobilinogen deaminase (hydroxymethylbilane synthase), C-terminal domain"/>
    <property type="match status" value="1"/>
</dbReference>
<comment type="subunit">
    <text evidence="4 8">Monomer.</text>
</comment>
<dbReference type="HAMAP" id="MF_00260">
    <property type="entry name" value="Porphobil_deam"/>
    <property type="match status" value="1"/>
</dbReference>
<evidence type="ECO:0000259" key="10">
    <source>
        <dbReference type="Pfam" id="PF03900"/>
    </source>
</evidence>
<dbReference type="InterPro" id="IPR022418">
    <property type="entry name" value="Porphobilinogen_deaminase_C"/>
</dbReference>
<dbReference type="Gene3D" id="3.30.160.40">
    <property type="entry name" value="Porphobilinogen deaminase, C-terminal domain"/>
    <property type="match status" value="1"/>
</dbReference>
<comment type="miscellaneous">
    <text evidence="8">The porphobilinogen subunits are added to the dipyrromethane group.</text>
</comment>
<comment type="caution">
    <text evidence="11">The sequence shown here is derived from an EMBL/GenBank/DDBJ whole genome shotgun (WGS) entry which is preliminary data.</text>
</comment>
<dbReference type="EC" id="2.5.1.61" evidence="8"/>
<dbReference type="OrthoDB" id="9810298at2"/>
<feature type="domain" description="Porphobilinogen deaminase C-terminal" evidence="10">
    <location>
        <begin position="226"/>
        <end position="273"/>
    </location>
</feature>
<organism evidence="11 12">
    <name type="scientific">Sphingomonas edaphi</name>
    <dbReference type="NCBI Taxonomy" id="2315689"/>
    <lineage>
        <taxon>Bacteria</taxon>
        <taxon>Pseudomonadati</taxon>
        <taxon>Pseudomonadota</taxon>
        <taxon>Alphaproteobacteria</taxon>
        <taxon>Sphingomonadales</taxon>
        <taxon>Sphingomonadaceae</taxon>
        <taxon>Sphingomonas</taxon>
    </lineage>
</organism>
<dbReference type="NCBIfam" id="TIGR00212">
    <property type="entry name" value="hemC"/>
    <property type="match status" value="1"/>
</dbReference>
<sequence>MTGRPLTIGTRGSPLALAQARMTASALEQAHGWAPGSVTIIPVKTSGDRIQDRPLAEVGGKALWTKELDLALLTGETDCSVHSMKDVESERPKTLAIAAMLQRADARDRLIGAGSIQALPERAVVGTSSPRRKAQLLRLRPDLDIVSIRGNLDTRLGKLQAGDVSATLLAAAGLDRLGRAETGTAIALNEMIPAPAQGAIGIECRADDAVTAAWLRAIDHEETHAAVLTERAFVRALNGTCHSPIGAHAVIEGGRIRFTCEILSEDGGERVVDCAVFAVGDLDTPAEMARAMLAGAPDSIRHLFDAA</sequence>
<accession>A0A418Q3L8</accession>
<reference evidence="11 12" key="1">
    <citation type="submission" date="2018-09" db="EMBL/GenBank/DDBJ databases">
        <title>Sphingomonas sp. DAC4.</title>
        <authorList>
            <person name="Seo T."/>
        </authorList>
    </citation>
    <scope>NUCLEOTIDE SEQUENCE [LARGE SCALE GENOMIC DNA]</scope>
    <source>
        <strain evidence="11 12">DAC4</strain>
    </source>
</reference>
<evidence type="ECO:0000256" key="2">
    <source>
        <dbReference type="ARBA" id="ARBA00004735"/>
    </source>
</evidence>
<dbReference type="InterPro" id="IPR036803">
    <property type="entry name" value="Porphobilinogen_deaminase_C_sf"/>
</dbReference>
<name>A0A418Q3L8_9SPHN</name>
<dbReference type="GO" id="GO:0006782">
    <property type="term" value="P:protoporphyrinogen IX biosynthetic process"/>
    <property type="evidence" value="ECO:0007669"/>
    <property type="project" value="UniProtKB-UniRule"/>
</dbReference>
<proteinExistence type="inferred from homology"/>
<evidence type="ECO:0000256" key="8">
    <source>
        <dbReference type="HAMAP-Rule" id="MF_00260"/>
    </source>
</evidence>
<evidence type="ECO:0000256" key="1">
    <source>
        <dbReference type="ARBA" id="ARBA00002869"/>
    </source>
</evidence>
<dbReference type="SUPFAM" id="SSF53850">
    <property type="entry name" value="Periplasmic binding protein-like II"/>
    <property type="match status" value="1"/>
</dbReference>
<comment type="catalytic activity">
    <reaction evidence="7 8">
        <text>4 porphobilinogen + H2O = hydroxymethylbilane + 4 NH4(+)</text>
        <dbReference type="Rhea" id="RHEA:13185"/>
        <dbReference type="ChEBI" id="CHEBI:15377"/>
        <dbReference type="ChEBI" id="CHEBI:28938"/>
        <dbReference type="ChEBI" id="CHEBI:57845"/>
        <dbReference type="ChEBI" id="CHEBI:58126"/>
        <dbReference type="EC" id="2.5.1.61"/>
    </reaction>
</comment>
<protein>
    <recommendedName>
        <fullName evidence="8">Porphobilinogen deaminase</fullName>
        <shortName evidence="8">PBG</shortName>
        <ecNumber evidence="8">2.5.1.61</ecNumber>
    </recommendedName>
    <alternativeName>
        <fullName evidence="8">Hydroxymethylbilane synthase</fullName>
        <shortName evidence="8">HMBS</shortName>
    </alternativeName>
    <alternativeName>
        <fullName evidence="8">Pre-uroporphyrinogen synthase</fullName>
    </alternativeName>
</protein>
<dbReference type="EMBL" id="QXTF01000001">
    <property type="protein sequence ID" value="RIX32497.1"/>
    <property type="molecule type" value="Genomic_DNA"/>
</dbReference>
<dbReference type="Pfam" id="PF03900">
    <property type="entry name" value="Porphobil_deamC"/>
    <property type="match status" value="1"/>
</dbReference>
<dbReference type="GO" id="GO:0005737">
    <property type="term" value="C:cytoplasm"/>
    <property type="evidence" value="ECO:0007669"/>
    <property type="project" value="UniProtKB-UniRule"/>
</dbReference>
<dbReference type="Pfam" id="PF01379">
    <property type="entry name" value="Porphobil_deam"/>
    <property type="match status" value="1"/>
</dbReference>
<evidence type="ECO:0000313" key="12">
    <source>
        <dbReference type="Proteomes" id="UP000285023"/>
    </source>
</evidence>
<evidence type="ECO:0000256" key="4">
    <source>
        <dbReference type="ARBA" id="ARBA00011245"/>
    </source>
</evidence>
<dbReference type="GO" id="GO:0004418">
    <property type="term" value="F:hydroxymethylbilane synthase activity"/>
    <property type="evidence" value="ECO:0007669"/>
    <property type="project" value="UniProtKB-UniRule"/>
</dbReference>
<dbReference type="PANTHER" id="PTHR11557">
    <property type="entry name" value="PORPHOBILINOGEN DEAMINASE"/>
    <property type="match status" value="1"/>
</dbReference>
<evidence type="ECO:0000313" key="11">
    <source>
        <dbReference type="EMBL" id="RIX32497.1"/>
    </source>
</evidence>
<comment type="cofactor">
    <cofactor evidence="8">
        <name>dipyrromethane</name>
        <dbReference type="ChEBI" id="CHEBI:60342"/>
    </cofactor>
    <text evidence="8">Binds 1 dipyrromethane group covalently.</text>
</comment>
<dbReference type="PANTHER" id="PTHR11557:SF0">
    <property type="entry name" value="PORPHOBILINOGEN DEAMINASE"/>
    <property type="match status" value="1"/>
</dbReference>
<evidence type="ECO:0000256" key="6">
    <source>
        <dbReference type="ARBA" id="ARBA00023244"/>
    </source>
</evidence>
<comment type="similarity">
    <text evidence="3 8">Belongs to the HMBS family.</text>
</comment>
<feature type="domain" description="Porphobilinogen deaminase N-terminal" evidence="9">
    <location>
        <begin position="6"/>
        <end position="211"/>
    </location>
</feature>
<dbReference type="UniPathway" id="UPA00251">
    <property type="reaction ID" value="UER00319"/>
</dbReference>
<comment type="pathway">
    <text evidence="2">Porphyrin-containing compound metabolism; protoporphyrin-IX biosynthesis; coproporphyrinogen-III from 5-aminolevulinate: step 2/4.</text>
</comment>
<dbReference type="Proteomes" id="UP000285023">
    <property type="component" value="Unassembled WGS sequence"/>
</dbReference>
<keyword evidence="6 8" id="KW-0627">Porphyrin biosynthesis</keyword>
<dbReference type="Gene3D" id="3.40.190.10">
    <property type="entry name" value="Periplasmic binding protein-like II"/>
    <property type="match status" value="2"/>
</dbReference>
<feature type="modified residue" description="S-(dipyrrolylmethanemethyl)cysteine" evidence="8">
    <location>
        <position position="241"/>
    </location>
</feature>
<gene>
    <name evidence="8" type="primary">hemC</name>
    <name evidence="11" type="ORF">D3M59_06065</name>
</gene>
<dbReference type="AlphaFoldDB" id="A0A418Q3L8"/>
<evidence type="ECO:0000256" key="7">
    <source>
        <dbReference type="ARBA" id="ARBA00048169"/>
    </source>
</evidence>
<dbReference type="FunFam" id="3.40.190.10:FF:000005">
    <property type="entry name" value="Porphobilinogen deaminase"/>
    <property type="match status" value="1"/>
</dbReference>
<dbReference type="PIRSF" id="PIRSF001438">
    <property type="entry name" value="4pyrrol_synth_OHMeBilane_synth"/>
    <property type="match status" value="1"/>
</dbReference>
<dbReference type="InterPro" id="IPR000860">
    <property type="entry name" value="HemC"/>
</dbReference>
<dbReference type="InterPro" id="IPR022417">
    <property type="entry name" value="Porphobilin_deaminase_N"/>
</dbReference>
<keyword evidence="12" id="KW-1185">Reference proteome</keyword>
<evidence type="ECO:0000256" key="5">
    <source>
        <dbReference type="ARBA" id="ARBA00022679"/>
    </source>
</evidence>
<evidence type="ECO:0000256" key="3">
    <source>
        <dbReference type="ARBA" id="ARBA00005638"/>
    </source>
</evidence>
<dbReference type="RefSeq" id="WP_119532496.1">
    <property type="nucleotide sequence ID" value="NZ_QXTF01000001.1"/>
</dbReference>
<evidence type="ECO:0000259" key="9">
    <source>
        <dbReference type="Pfam" id="PF01379"/>
    </source>
</evidence>
<dbReference type="PRINTS" id="PR00151">
    <property type="entry name" value="PORPHBDMNASE"/>
</dbReference>
<comment type="function">
    <text evidence="1 8">Tetrapolymerization of the monopyrrole PBG into the hydroxymethylbilane pre-uroporphyrinogen in several discrete steps.</text>
</comment>
<keyword evidence="5 8" id="KW-0808">Transferase</keyword>